<gene>
    <name evidence="2" type="ORF">Nepgr_018066</name>
</gene>
<feature type="region of interest" description="Disordered" evidence="1">
    <location>
        <begin position="71"/>
        <end position="95"/>
    </location>
</feature>
<evidence type="ECO:0000256" key="1">
    <source>
        <dbReference type="SAM" id="MobiDB-lite"/>
    </source>
</evidence>
<comment type="caution">
    <text evidence="2">The sequence shown here is derived from an EMBL/GenBank/DDBJ whole genome shotgun (WGS) entry which is preliminary data.</text>
</comment>
<accession>A0AAD3SSL6</accession>
<evidence type="ECO:0000313" key="2">
    <source>
        <dbReference type="EMBL" id="GMH16225.1"/>
    </source>
</evidence>
<protein>
    <submittedName>
        <fullName evidence="2">Uncharacterized protein</fullName>
    </submittedName>
</protein>
<proteinExistence type="predicted"/>
<dbReference type="EMBL" id="BSYO01000016">
    <property type="protein sequence ID" value="GMH16225.1"/>
    <property type="molecule type" value="Genomic_DNA"/>
</dbReference>
<dbReference type="Proteomes" id="UP001279734">
    <property type="component" value="Unassembled WGS sequence"/>
</dbReference>
<evidence type="ECO:0000313" key="3">
    <source>
        <dbReference type="Proteomes" id="UP001279734"/>
    </source>
</evidence>
<keyword evidence="3" id="KW-1185">Reference proteome</keyword>
<reference evidence="2" key="1">
    <citation type="submission" date="2023-05" db="EMBL/GenBank/DDBJ databases">
        <title>Nepenthes gracilis genome sequencing.</title>
        <authorList>
            <person name="Fukushima K."/>
        </authorList>
    </citation>
    <scope>NUCLEOTIDE SEQUENCE</scope>
    <source>
        <strain evidence="2">SING2019-196</strain>
    </source>
</reference>
<dbReference type="AlphaFoldDB" id="A0AAD3SSL6"/>
<sequence length="95" mass="11118">MFFRKERKKKRVNWVERRPVYNSALWHVMVLTQRMLCSGREIGAIGPIDIFHPAIRFVVDLKGFFTPFKCKSGQVSNSEHTKTQDKNKHGKTQAK</sequence>
<organism evidence="2 3">
    <name type="scientific">Nepenthes gracilis</name>
    <name type="common">Slender pitcher plant</name>
    <dbReference type="NCBI Taxonomy" id="150966"/>
    <lineage>
        <taxon>Eukaryota</taxon>
        <taxon>Viridiplantae</taxon>
        <taxon>Streptophyta</taxon>
        <taxon>Embryophyta</taxon>
        <taxon>Tracheophyta</taxon>
        <taxon>Spermatophyta</taxon>
        <taxon>Magnoliopsida</taxon>
        <taxon>eudicotyledons</taxon>
        <taxon>Gunneridae</taxon>
        <taxon>Pentapetalae</taxon>
        <taxon>Caryophyllales</taxon>
        <taxon>Nepenthaceae</taxon>
        <taxon>Nepenthes</taxon>
    </lineage>
</organism>
<name>A0AAD3SSL6_NEPGR</name>